<evidence type="ECO:0000313" key="2">
    <source>
        <dbReference type="Proteomes" id="UP000294847"/>
    </source>
</evidence>
<sequence>MRVFINFFLQIYLYKNIFNATIVFNFDGGKNVIFAYQESGQPLKLFAQGFRKKEQIPGLKPFFAKTLRIFLIIIKIEFGGRANLLGKIMRRSGFPFNPAKYCG</sequence>
<reference evidence="1 2" key="1">
    <citation type="journal article" date="2019" name="Mol. Biol. Evol.">
        <title>Blast fungal genomes show frequent chromosomal changes, gene gains and losses, and effector gene turnover.</title>
        <authorList>
            <person name="Gomez Luciano L.B."/>
            <person name="Jason Tsai I."/>
            <person name="Chuma I."/>
            <person name="Tosa Y."/>
            <person name="Chen Y.H."/>
            <person name="Li J.Y."/>
            <person name="Li M.Y."/>
            <person name="Jade Lu M.Y."/>
            <person name="Nakayashiki H."/>
            <person name="Li W.H."/>
        </authorList>
    </citation>
    <scope>NUCLEOTIDE SEQUENCE [LARGE SCALE GENOMIC DNA]</scope>
    <source>
        <strain evidence="1">MZ5-1-6</strain>
    </source>
</reference>
<accession>A0A4P7NI78</accession>
<name>A0A4P7NI78_PYROR</name>
<gene>
    <name evidence="1" type="ORF">PoMZ_08665</name>
</gene>
<protein>
    <submittedName>
        <fullName evidence="1">Uncharacterized protein</fullName>
    </submittedName>
</protein>
<dbReference type="AlphaFoldDB" id="A0A4P7NI78"/>
<organism evidence="1 2">
    <name type="scientific">Pyricularia oryzae</name>
    <name type="common">Rice blast fungus</name>
    <name type="synonym">Magnaporthe oryzae</name>
    <dbReference type="NCBI Taxonomy" id="318829"/>
    <lineage>
        <taxon>Eukaryota</taxon>
        <taxon>Fungi</taxon>
        <taxon>Dikarya</taxon>
        <taxon>Ascomycota</taxon>
        <taxon>Pezizomycotina</taxon>
        <taxon>Sordariomycetes</taxon>
        <taxon>Sordariomycetidae</taxon>
        <taxon>Magnaporthales</taxon>
        <taxon>Pyriculariaceae</taxon>
        <taxon>Pyricularia</taxon>
    </lineage>
</organism>
<dbReference type="EMBL" id="CP034207">
    <property type="protein sequence ID" value="QBZ61709.1"/>
    <property type="molecule type" value="Genomic_DNA"/>
</dbReference>
<dbReference type="Proteomes" id="UP000294847">
    <property type="component" value="Chromosome 4"/>
</dbReference>
<evidence type="ECO:0000313" key="1">
    <source>
        <dbReference type="EMBL" id="QBZ61709.1"/>
    </source>
</evidence>
<proteinExistence type="predicted"/>